<proteinExistence type="predicted"/>
<comment type="caution">
    <text evidence="1">The sequence shown here is derived from an EMBL/GenBank/DDBJ whole genome shotgun (WGS) entry which is preliminary data.</text>
</comment>
<reference evidence="1 2" key="1">
    <citation type="journal article" date="2013" name="Genome Announc.">
        <title>Draft Genome Sequence of Streptomyces gancidicus Strain BKS 13-15.</title>
        <authorList>
            <person name="Kumar S."/>
            <person name="Kaur N."/>
            <person name="Singh N.K."/>
            <person name="Raghava G.P."/>
            <person name="Mayilraj S."/>
        </authorList>
    </citation>
    <scope>NUCLEOTIDE SEQUENCE [LARGE SCALE GENOMIC DNA]</scope>
    <source>
        <strain evidence="1 2">BKS 13-15</strain>
    </source>
</reference>
<organism evidence="1 2">
    <name type="scientific">Streptomyces gancidicus BKS 13-15</name>
    <dbReference type="NCBI Taxonomy" id="1284664"/>
    <lineage>
        <taxon>Bacteria</taxon>
        <taxon>Bacillati</taxon>
        <taxon>Actinomycetota</taxon>
        <taxon>Actinomycetes</taxon>
        <taxon>Kitasatosporales</taxon>
        <taxon>Streptomycetaceae</taxon>
        <taxon>Streptomyces</taxon>
        <taxon>Streptomyces pseudogriseolus group</taxon>
    </lineage>
</organism>
<dbReference type="OrthoDB" id="4164594at2"/>
<evidence type="ECO:0000313" key="1">
    <source>
        <dbReference type="EMBL" id="EMF31105.1"/>
    </source>
</evidence>
<accession>M3DM92</accession>
<gene>
    <name evidence="1" type="ORF">H114_00712</name>
</gene>
<keyword evidence="2" id="KW-1185">Reference proteome</keyword>
<dbReference type="PATRIC" id="fig|1284664.3.peg.149"/>
<dbReference type="RefSeq" id="WP_006129710.1">
    <property type="nucleotide sequence ID" value="NZ_AOHP01000004.1"/>
</dbReference>
<evidence type="ECO:0000313" key="2">
    <source>
        <dbReference type="Proteomes" id="UP000011732"/>
    </source>
</evidence>
<dbReference type="AlphaFoldDB" id="M3DM92"/>
<name>M3DM92_STREZ</name>
<sequence length="307" mass="34398">MQHQTPEQLRDFLRLCLNPGPGRPVRTPHRLLDVLPEEMHDQLAQHAPHLRHLRERTTVLAQELDGARKAYADALAAWIRGDSTEPRLAALPLSAPCWDCTHTLNWHDGQGRCTCGECGCDRFQPERYVIGRSGAFATLYDWKEHRLVVDNATEEHCRRVRDELLAAAEDGPCAKCGDPIGDHLGWARGHLYEKPQPSGPVREPLPLLEAVTVAYERAVAHIDDCTTCQPGMRLAEMCPDGQRTAVAAVRDLTPDETCAHVAWEVTSEHRNELGTWTQFRRCADCPERLPAITSPEPHFGDARPART</sequence>
<dbReference type="EMBL" id="AOHP01000004">
    <property type="protein sequence ID" value="EMF31105.1"/>
    <property type="molecule type" value="Genomic_DNA"/>
</dbReference>
<protein>
    <submittedName>
        <fullName evidence="1">Uncharacterized protein</fullName>
    </submittedName>
</protein>
<dbReference type="Proteomes" id="UP000011732">
    <property type="component" value="Unassembled WGS sequence"/>
</dbReference>